<accession>A0A1H3MW52</accession>
<name>A0A1H3MW52_9RHOB</name>
<gene>
    <name evidence="2" type="ORF">SAMN05444004_103189</name>
</gene>
<organism evidence="2 3">
    <name type="scientific">Jannaschia faecimaris</name>
    <dbReference type="NCBI Taxonomy" id="1244108"/>
    <lineage>
        <taxon>Bacteria</taxon>
        <taxon>Pseudomonadati</taxon>
        <taxon>Pseudomonadota</taxon>
        <taxon>Alphaproteobacteria</taxon>
        <taxon>Rhodobacterales</taxon>
        <taxon>Roseobacteraceae</taxon>
        <taxon>Jannaschia</taxon>
    </lineage>
</organism>
<dbReference type="STRING" id="1244108.SAMN05444004_103189"/>
<dbReference type="EMBL" id="FNPX01000003">
    <property type="protein sequence ID" value="SDY80694.1"/>
    <property type="molecule type" value="Genomic_DNA"/>
</dbReference>
<feature type="signal peptide" evidence="1">
    <location>
        <begin position="1"/>
        <end position="23"/>
    </location>
</feature>
<protein>
    <submittedName>
        <fullName evidence="2">Uncharacterized protein</fullName>
    </submittedName>
</protein>
<dbReference type="OrthoDB" id="7866935at2"/>
<dbReference type="AlphaFoldDB" id="A0A1H3MW52"/>
<feature type="chain" id="PRO_5011644812" evidence="1">
    <location>
        <begin position="24"/>
        <end position="105"/>
    </location>
</feature>
<reference evidence="3" key="1">
    <citation type="submission" date="2016-10" db="EMBL/GenBank/DDBJ databases">
        <authorList>
            <person name="Varghese N."/>
            <person name="Submissions S."/>
        </authorList>
    </citation>
    <scope>NUCLEOTIDE SEQUENCE [LARGE SCALE GENOMIC DNA]</scope>
    <source>
        <strain evidence="3">DSM 100420</strain>
    </source>
</reference>
<evidence type="ECO:0000313" key="2">
    <source>
        <dbReference type="EMBL" id="SDY80694.1"/>
    </source>
</evidence>
<evidence type="ECO:0000313" key="3">
    <source>
        <dbReference type="Proteomes" id="UP000198914"/>
    </source>
</evidence>
<keyword evidence="3" id="KW-1185">Reference proteome</keyword>
<proteinExistence type="predicted"/>
<evidence type="ECO:0000256" key="1">
    <source>
        <dbReference type="SAM" id="SignalP"/>
    </source>
</evidence>
<sequence length="105" mass="11152">MKNLRQWAARLLLVLFPLMGALAALSTLPAATASSPVLVIGLPGFGDPKDLVARAGGYPVGFFRPAFGQVAHSQNPDFLTNLRASGPFLLLNADKLPNFLCGRYA</sequence>
<dbReference type="Proteomes" id="UP000198914">
    <property type="component" value="Unassembled WGS sequence"/>
</dbReference>
<keyword evidence="1" id="KW-0732">Signal</keyword>
<dbReference type="RefSeq" id="WP_092643531.1">
    <property type="nucleotide sequence ID" value="NZ_FNPX01000003.1"/>
</dbReference>